<gene>
    <name evidence="2" type="ORF">C7B65_03750</name>
</gene>
<dbReference type="AlphaFoldDB" id="A0A2T1DMQ9"/>
<comment type="caution">
    <text evidence="2">The sequence shown here is derived from an EMBL/GenBank/DDBJ whole genome shotgun (WGS) entry which is preliminary data.</text>
</comment>
<feature type="region of interest" description="Disordered" evidence="1">
    <location>
        <begin position="1"/>
        <end position="21"/>
    </location>
</feature>
<accession>A0A2T1DMQ9</accession>
<reference evidence="2 3" key="1">
    <citation type="submission" date="2018-02" db="EMBL/GenBank/DDBJ databases">
        <authorList>
            <person name="Cohen D.B."/>
            <person name="Kent A.D."/>
        </authorList>
    </citation>
    <scope>NUCLEOTIDE SEQUENCE [LARGE SCALE GENOMIC DNA]</scope>
    <source>
        <strain evidence="2 3">ULC007</strain>
    </source>
</reference>
<dbReference type="OrthoDB" id="565202at2"/>
<keyword evidence="3" id="KW-1185">Reference proteome</keyword>
<dbReference type="EMBL" id="PVWG01000002">
    <property type="protein sequence ID" value="PSB21766.1"/>
    <property type="molecule type" value="Genomic_DNA"/>
</dbReference>
<organism evidence="2 3">
    <name type="scientific">Phormidesmis priestleyi ULC007</name>
    <dbReference type="NCBI Taxonomy" id="1920490"/>
    <lineage>
        <taxon>Bacteria</taxon>
        <taxon>Bacillati</taxon>
        <taxon>Cyanobacteriota</taxon>
        <taxon>Cyanophyceae</taxon>
        <taxon>Leptolyngbyales</taxon>
        <taxon>Leptolyngbyaceae</taxon>
        <taxon>Phormidesmis</taxon>
    </lineage>
</organism>
<sequence length="115" mass="13341">MERSLQELKERHAQIEHDQQLQKNLEERSQMIRSQLRQSKSSSLKLELQKLEKQLEELEFNLESRLFSWAGFKEVFWQAVRFGGLGIAVGWSLAFYTLKNPAPNNTSPAPQTLAP</sequence>
<proteinExistence type="predicted"/>
<evidence type="ECO:0000313" key="2">
    <source>
        <dbReference type="EMBL" id="PSB21766.1"/>
    </source>
</evidence>
<evidence type="ECO:0000256" key="1">
    <source>
        <dbReference type="SAM" id="MobiDB-lite"/>
    </source>
</evidence>
<evidence type="ECO:0008006" key="4">
    <source>
        <dbReference type="Google" id="ProtNLM"/>
    </source>
</evidence>
<evidence type="ECO:0000313" key="3">
    <source>
        <dbReference type="Proteomes" id="UP000238634"/>
    </source>
</evidence>
<protein>
    <recommendedName>
        <fullName evidence="4">DUF2203 domain-containing protein</fullName>
    </recommendedName>
</protein>
<dbReference type="STRING" id="1920490.GCA_001895925_01740"/>
<reference evidence="2 3" key="2">
    <citation type="submission" date="2018-03" db="EMBL/GenBank/DDBJ databases">
        <title>The ancient ancestry and fast evolution of plastids.</title>
        <authorList>
            <person name="Moore K.R."/>
            <person name="Magnabosco C."/>
            <person name="Momper L."/>
            <person name="Gold D.A."/>
            <person name="Bosak T."/>
            <person name="Fournier G.P."/>
        </authorList>
    </citation>
    <scope>NUCLEOTIDE SEQUENCE [LARGE SCALE GENOMIC DNA]</scope>
    <source>
        <strain evidence="2 3">ULC007</strain>
    </source>
</reference>
<name>A0A2T1DMQ9_9CYAN</name>
<dbReference type="Proteomes" id="UP000238634">
    <property type="component" value="Unassembled WGS sequence"/>
</dbReference>